<dbReference type="Proteomes" id="UP000077202">
    <property type="component" value="Unassembled WGS sequence"/>
</dbReference>
<evidence type="ECO:0000259" key="2">
    <source>
        <dbReference type="Pfam" id="PF09353"/>
    </source>
</evidence>
<dbReference type="AlphaFoldDB" id="A0A176WHT8"/>
<evidence type="ECO:0000313" key="4">
    <source>
        <dbReference type="Proteomes" id="UP000077202"/>
    </source>
</evidence>
<feature type="domain" description="DUF1995" evidence="2">
    <location>
        <begin position="92"/>
        <end position="323"/>
    </location>
</feature>
<dbReference type="GO" id="GO:0009507">
    <property type="term" value="C:chloroplast"/>
    <property type="evidence" value="ECO:0007669"/>
    <property type="project" value="TreeGrafter"/>
</dbReference>
<accession>A0A176WHT8</accession>
<dbReference type="PANTHER" id="PTHR36365:SF1">
    <property type="entry name" value="OS05G0500400 PROTEIN"/>
    <property type="match status" value="1"/>
</dbReference>
<name>A0A176WHT8_MARPO</name>
<reference evidence="3" key="1">
    <citation type="submission" date="2016-03" db="EMBL/GenBank/DDBJ databases">
        <title>Mechanisms controlling the formation of the plant cell surface in tip-growing cells are functionally conserved among land plants.</title>
        <authorList>
            <person name="Honkanen S."/>
            <person name="Jones V.A."/>
            <person name="Morieri G."/>
            <person name="Champion C."/>
            <person name="Hetherington A.J."/>
            <person name="Kelly S."/>
            <person name="Saint-Marcoux D."/>
            <person name="Proust H."/>
            <person name="Prescott H."/>
            <person name="Dolan L."/>
        </authorList>
    </citation>
    <scope>NUCLEOTIDE SEQUENCE [LARGE SCALE GENOMIC DNA]</scope>
    <source>
        <tissue evidence="3">Whole gametophyte</tissue>
    </source>
</reference>
<organism evidence="3 4">
    <name type="scientific">Marchantia polymorpha subsp. ruderalis</name>
    <dbReference type="NCBI Taxonomy" id="1480154"/>
    <lineage>
        <taxon>Eukaryota</taxon>
        <taxon>Viridiplantae</taxon>
        <taxon>Streptophyta</taxon>
        <taxon>Embryophyta</taxon>
        <taxon>Marchantiophyta</taxon>
        <taxon>Marchantiopsida</taxon>
        <taxon>Marchantiidae</taxon>
        <taxon>Marchantiales</taxon>
        <taxon>Marchantiaceae</taxon>
        <taxon>Marchantia</taxon>
    </lineage>
</organism>
<evidence type="ECO:0000256" key="1">
    <source>
        <dbReference type="SAM" id="SignalP"/>
    </source>
</evidence>
<feature type="chain" id="PRO_5008052538" description="DUF1995 domain-containing protein" evidence="1">
    <location>
        <begin position="21"/>
        <end position="372"/>
    </location>
</feature>
<dbReference type="Pfam" id="PF09353">
    <property type="entry name" value="DUF1995"/>
    <property type="match status" value="1"/>
</dbReference>
<feature type="signal peptide" evidence="1">
    <location>
        <begin position="1"/>
        <end position="20"/>
    </location>
</feature>
<dbReference type="PANTHER" id="PTHR36365">
    <property type="entry name" value="OS05G0500400 PROTEIN"/>
    <property type="match status" value="1"/>
</dbReference>
<gene>
    <name evidence="3" type="ORF">AXG93_3384s1910</name>
</gene>
<evidence type="ECO:0000313" key="3">
    <source>
        <dbReference type="EMBL" id="OAE31716.1"/>
    </source>
</evidence>
<proteinExistence type="predicted"/>
<dbReference type="InterPro" id="IPR018962">
    <property type="entry name" value="DUF1995"/>
</dbReference>
<dbReference type="EMBL" id="LVLJ01000986">
    <property type="protein sequence ID" value="OAE31716.1"/>
    <property type="molecule type" value="Genomic_DNA"/>
</dbReference>
<keyword evidence="1" id="KW-0732">Signal</keyword>
<comment type="caution">
    <text evidence="3">The sequence shown here is derived from an EMBL/GenBank/DDBJ whole genome shotgun (WGS) entry which is preliminary data.</text>
</comment>
<keyword evidence="4" id="KW-1185">Reference proteome</keyword>
<protein>
    <recommendedName>
        <fullName evidence="2">DUF1995 domain-containing protein</fullName>
    </recommendedName>
</protein>
<sequence>MAGAISCCIALSFGAPVVCASTISTYASRISRVTARPRNYLSVDLQDLSSRGRGISQRVERFSGAGSRRRSGSRFRISSKLAEGGVGDDLPPRSREETVEQAGGSLSSLLEKALKASGPTTVKQRKSLRQQRLRVDIPVLDESPQALFSLTLDLIESFLGDKKVFGSVAVYFPSTLLEVVPTDLVNASKVLASRFFSLESEEGVPYDTAVAIIVAPKFTHAAALDSISRSAGHRPIVVLNGEWSGEEEGDQRWGSLLSSFEVAYSFTPLAIKGFFSTTEGAILKHVKSGAPAGRPWLIFVKEGETYKCVSSLKRRPDSADLENALYSSMAANSPVNKSIKFLRGFVSLSLKCVSESDDARNERRRSMIAGPP</sequence>